<proteinExistence type="predicted"/>
<dbReference type="Gene3D" id="3.30.460.40">
    <property type="match status" value="1"/>
</dbReference>
<dbReference type="SUPFAM" id="SSF81301">
    <property type="entry name" value="Nucleotidyltransferase"/>
    <property type="match status" value="1"/>
</dbReference>
<dbReference type="EMBL" id="CP042436">
    <property type="protein sequence ID" value="QEC64522.1"/>
    <property type="molecule type" value="Genomic_DNA"/>
</dbReference>
<name>A0A5B8UZR4_9SPHI</name>
<keyword evidence="2" id="KW-1185">Reference proteome</keyword>
<dbReference type="Proteomes" id="UP000321479">
    <property type="component" value="Chromosome"/>
</dbReference>
<protein>
    <recommendedName>
        <fullName evidence="3">Nucleotidyltransferase family protein</fullName>
    </recommendedName>
</protein>
<dbReference type="InterPro" id="IPR043519">
    <property type="entry name" value="NT_sf"/>
</dbReference>
<accession>A0A5B8UZR4</accession>
<reference evidence="1 2" key="1">
    <citation type="journal article" date="2017" name="Curr. Microbiol.">
        <title>Mucilaginibacter ginsenosidivorans sp. nov., Isolated from Soil of Ginseng Field.</title>
        <authorList>
            <person name="Kim M.M."/>
            <person name="Siddiqi M.Z."/>
            <person name="Im W.T."/>
        </authorList>
    </citation>
    <scope>NUCLEOTIDE SEQUENCE [LARGE SCALE GENOMIC DNA]</scope>
    <source>
        <strain evidence="1 2">Gsoil 3017</strain>
    </source>
</reference>
<sequence>MAFDIEDKFFIEFLTYMQKHKVRYMLIGGVAVNFHGVERHTSDIDIWLAPTNFNRDAFYNVLLDLKYTEEEVSVIKQEDFTSFFKCTIGEMPDSIDCLTIVHPTINFDLAEKEMIKHDLGDGLILNVVNYEFLRRMKILTHREKDWFDVSRLDDMKKKGK</sequence>
<dbReference type="RefSeq" id="WP_147033356.1">
    <property type="nucleotide sequence ID" value="NZ_CP042436.1"/>
</dbReference>
<evidence type="ECO:0008006" key="3">
    <source>
        <dbReference type="Google" id="ProtNLM"/>
    </source>
</evidence>
<gene>
    <name evidence="1" type="ORF">FRZ54_18745</name>
</gene>
<evidence type="ECO:0000313" key="1">
    <source>
        <dbReference type="EMBL" id="QEC64522.1"/>
    </source>
</evidence>
<dbReference type="AlphaFoldDB" id="A0A5B8UZR4"/>
<dbReference type="KEGG" id="mgin:FRZ54_18745"/>
<evidence type="ECO:0000313" key="2">
    <source>
        <dbReference type="Proteomes" id="UP000321479"/>
    </source>
</evidence>
<dbReference type="OrthoDB" id="121150at2"/>
<organism evidence="1 2">
    <name type="scientific">Mucilaginibacter ginsenosidivorans</name>
    <dbReference type="NCBI Taxonomy" id="398053"/>
    <lineage>
        <taxon>Bacteria</taxon>
        <taxon>Pseudomonadati</taxon>
        <taxon>Bacteroidota</taxon>
        <taxon>Sphingobacteriia</taxon>
        <taxon>Sphingobacteriales</taxon>
        <taxon>Sphingobacteriaceae</taxon>
        <taxon>Mucilaginibacter</taxon>
    </lineage>
</organism>